<dbReference type="PANTHER" id="PTHR43409:SF7">
    <property type="entry name" value="BLL1977 PROTEIN"/>
    <property type="match status" value="1"/>
</dbReference>
<sequence length="651" mass="73155">MHARPGAGEPAATVAKSRTLPLVARNRIPSAPPPPPRRLRVALVNMPWSWADAPSIQCGLLQAIVKRAGHDCDVHYLNLELSALLGSRIYDRISEMNDDRFHQLGEWLFSYAAFGDIEPEADYFAEYPEVPESWAKILENGPEQLVRLRREVLPAWADGCVDAVDWSSYDAVGFSSTFLQNTASFALGRRLKERHPQLPLIYGGANFDAGMGPAYAEKLPWLDYVVSGEGDIALPALLYDLAAGTTTPIPGVHRQGVSADDQAEAPRTYDLDELPAPDYDDYFRSLARHDRARVLGDNAVRLPVEFSRGCWWGQRHHCTFCGLNALGMDYRAKTGERALRDLEGLLRAYPARRVDAVDNILDMKYLTSFCAELAERRWDVNLFFEVKANLTREQLAVLRRAGIQRIQPGIESLNSHVLELMRKGSTKLINVRLLKWAAYFGISVEWHILCGFPGETDRDYTEQAELVPLIQHLQPPASQIGIWLERFSPYFMDPSFAIEQVRPQASYKYVYPPELDHSRIAYFFDFAASDVASAASHDVLQSAITGWRERWANGDRPVLFYQRLPGEVTIIDTRSARPRKAVLPGWQGDAYEACGDTARGRKRVHQALLDRGFEVSLGEVTAFLDGCCRAGLMISEDDKYLSLALPENQGW</sequence>
<reference evidence="7" key="1">
    <citation type="journal article" date="2014" name="Int. J. Syst. Evol. Microbiol.">
        <title>Complete genome sequence of Corynebacterium casei LMG S-19264T (=DSM 44701T), isolated from a smear-ripened cheese.</title>
        <authorList>
            <consortium name="US DOE Joint Genome Institute (JGI-PGF)"/>
            <person name="Walter F."/>
            <person name="Albersmeier A."/>
            <person name="Kalinowski J."/>
            <person name="Ruckert C."/>
        </authorList>
    </citation>
    <scope>NUCLEOTIDE SEQUENCE</scope>
    <source>
        <strain evidence="7">JCM 13064</strain>
    </source>
</reference>
<dbReference type="GO" id="GO:0046872">
    <property type="term" value="F:metal ion binding"/>
    <property type="evidence" value="ECO:0007669"/>
    <property type="project" value="UniProtKB-KW"/>
</dbReference>
<dbReference type="SUPFAM" id="SSF102114">
    <property type="entry name" value="Radical SAM enzymes"/>
    <property type="match status" value="1"/>
</dbReference>
<dbReference type="SMART" id="SM00729">
    <property type="entry name" value="Elp3"/>
    <property type="match status" value="1"/>
</dbReference>
<evidence type="ECO:0000256" key="4">
    <source>
        <dbReference type="ARBA" id="ARBA00023004"/>
    </source>
</evidence>
<dbReference type="InterPro" id="IPR023984">
    <property type="entry name" value="rSAM_ocin_1"/>
</dbReference>
<dbReference type="SFLD" id="SFLDG01082">
    <property type="entry name" value="B12-binding_domain_containing"/>
    <property type="match status" value="1"/>
</dbReference>
<evidence type="ECO:0000259" key="6">
    <source>
        <dbReference type="SMART" id="SM00729"/>
    </source>
</evidence>
<dbReference type="NCBIfam" id="TIGR03975">
    <property type="entry name" value="rSAM_ocin_1"/>
    <property type="match status" value="1"/>
</dbReference>
<comment type="cofactor">
    <cofactor evidence="1">
        <name>[4Fe-4S] cluster</name>
        <dbReference type="ChEBI" id="CHEBI:49883"/>
    </cofactor>
</comment>
<dbReference type="GO" id="GO:0005829">
    <property type="term" value="C:cytosol"/>
    <property type="evidence" value="ECO:0007669"/>
    <property type="project" value="TreeGrafter"/>
</dbReference>
<dbReference type="Proteomes" id="UP000645217">
    <property type="component" value="Unassembled WGS sequence"/>
</dbReference>
<dbReference type="InterPro" id="IPR013785">
    <property type="entry name" value="Aldolase_TIM"/>
</dbReference>
<dbReference type="CDD" id="cd01335">
    <property type="entry name" value="Radical_SAM"/>
    <property type="match status" value="1"/>
</dbReference>
<keyword evidence="8" id="KW-1185">Reference proteome</keyword>
<dbReference type="InterPro" id="IPR006638">
    <property type="entry name" value="Elp3/MiaA/NifB-like_rSAM"/>
</dbReference>
<dbReference type="Gene3D" id="3.40.50.280">
    <property type="entry name" value="Cobalamin-binding domain"/>
    <property type="match status" value="1"/>
</dbReference>
<keyword evidence="5" id="KW-0411">Iron-sulfur</keyword>
<dbReference type="SFLD" id="SFLDF00324">
    <property type="entry name" value="bacteriocin_maturation"/>
    <property type="match status" value="1"/>
</dbReference>
<dbReference type="Pfam" id="PF04055">
    <property type="entry name" value="Radical_SAM"/>
    <property type="match status" value="1"/>
</dbReference>
<dbReference type="InterPro" id="IPR007197">
    <property type="entry name" value="rSAM"/>
</dbReference>
<dbReference type="PANTHER" id="PTHR43409">
    <property type="entry name" value="ANAEROBIC MAGNESIUM-PROTOPORPHYRIN IX MONOMETHYL ESTER CYCLASE-RELATED"/>
    <property type="match status" value="1"/>
</dbReference>
<evidence type="ECO:0000256" key="5">
    <source>
        <dbReference type="ARBA" id="ARBA00023014"/>
    </source>
</evidence>
<name>A0A917RF04_9ACTN</name>
<dbReference type="GO" id="GO:0003824">
    <property type="term" value="F:catalytic activity"/>
    <property type="evidence" value="ECO:0007669"/>
    <property type="project" value="InterPro"/>
</dbReference>
<dbReference type="InterPro" id="IPR058240">
    <property type="entry name" value="rSAM_sf"/>
</dbReference>
<evidence type="ECO:0000256" key="3">
    <source>
        <dbReference type="ARBA" id="ARBA00022723"/>
    </source>
</evidence>
<comment type="caution">
    <text evidence="7">The sequence shown here is derived from an EMBL/GenBank/DDBJ whole genome shotgun (WGS) entry which is preliminary data.</text>
</comment>
<keyword evidence="3" id="KW-0479">Metal-binding</keyword>
<evidence type="ECO:0000256" key="2">
    <source>
        <dbReference type="ARBA" id="ARBA00022691"/>
    </source>
</evidence>
<dbReference type="EMBL" id="BMNT01000033">
    <property type="protein sequence ID" value="GGL05297.1"/>
    <property type="molecule type" value="Genomic_DNA"/>
</dbReference>
<keyword evidence="4" id="KW-0408">Iron</keyword>
<reference evidence="7" key="2">
    <citation type="submission" date="2020-09" db="EMBL/GenBank/DDBJ databases">
        <authorList>
            <person name="Sun Q."/>
            <person name="Ohkuma M."/>
        </authorList>
    </citation>
    <scope>NUCLEOTIDE SEQUENCE</scope>
    <source>
        <strain evidence="7">JCM 13064</strain>
    </source>
</reference>
<dbReference type="GO" id="GO:0051536">
    <property type="term" value="F:iron-sulfur cluster binding"/>
    <property type="evidence" value="ECO:0007669"/>
    <property type="project" value="UniProtKB-KW"/>
</dbReference>
<protein>
    <submittedName>
        <fullName evidence="7">RiPP maturation radical SAM protein 1</fullName>
    </submittedName>
</protein>
<dbReference type="Gene3D" id="3.20.20.70">
    <property type="entry name" value="Aldolase class I"/>
    <property type="match status" value="1"/>
</dbReference>
<proteinExistence type="predicted"/>
<evidence type="ECO:0000313" key="7">
    <source>
        <dbReference type="EMBL" id="GGL05297.1"/>
    </source>
</evidence>
<dbReference type="InterPro" id="IPR051198">
    <property type="entry name" value="BchE-like"/>
</dbReference>
<accession>A0A917RF04</accession>
<evidence type="ECO:0000256" key="1">
    <source>
        <dbReference type="ARBA" id="ARBA00001966"/>
    </source>
</evidence>
<feature type="domain" description="Elp3/MiaA/NifB-like radical SAM core" evidence="6">
    <location>
        <begin position="300"/>
        <end position="509"/>
    </location>
</feature>
<gene>
    <name evidence="7" type="ORF">GCM10007964_54380</name>
</gene>
<organism evidence="7 8">
    <name type="scientific">Sphaerisporangium melleum</name>
    <dbReference type="NCBI Taxonomy" id="321316"/>
    <lineage>
        <taxon>Bacteria</taxon>
        <taxon>Bacillati</taxon>
        <taxon>Actinomycetota</taxon>
        <taxon>Actinomycetes</taxon>
        <taxon>Streptosporangiales</taxon>
        <taxon>Streptosporangiaceae</taxon>
        <taxon>Sphaerisporangium</taxon>
    </lineage>
</organism>
<dbReference type="SFLD" id="SFLDS00029">
    <property type="entry name" value="Radical_SAM"/>
    <property type="match status" value="1"/>
</dbReference>
<dbReference type="AlphaFoldDB" id="A0A917RF04"/>
<keyword evidence="2" id="KW-0949">S-adenosyl-L-methionine</keyword>
<evidence type="ECO:0000313" key="8">
    <source>
        <dbReference type="Proteomes" id="UP000645217"/>
    </source>
</evidence>